<gene>
    <name evidence="3" type="primary">orf282</name>
</gene>
<sequence length="282" mass="31530">MLFICMQNLFKFNISVYIALLLLPIRLFLVHNGLLEYLPLVIAMQISFAYILLSYLNSSNIELVTCLLIFLTSLVLSWFTSNIIYELSIIFNINYFFMLIVNWSLDSILAPMFIESISLRMDVPSLLNAPSPEVPVRSGTGSNLEGASSRSSPHVPVTTEAESNLEEGSNTSINYQSNPRLDLTSNISFAETLEKECLRIAQEKLSQSTATTSANVTLEEVEITRGSAERQKLLELFPKPLDNRPSFAKGIRGTDPHRTIVWSNNSNGSSRGSKIIEKIRNS</sequence>
<feature type="region of interest" description="Disordered" evidence="1">
    <location>
        <begin position="250"/>
        <end position="272"/>
    </location>
</feature>
<dbReference type="GeneID" id="36276765"/>
<feature type="transmembrane region" description="Helical" evidence="2">
    <location>
        <begin position="12"/>
        <end position="31"/>
    </location>
</feature>
<feature type="compositionally biased region" description="Polar residues" evidence="1">
    <location>
        <begin position="139"/>
        <end position="152"/>
    </location>
</feature>
<feature type="transmembrane region" description="Helical" evidence="2">
    <location>
        <begin position="63"/>
        <end position="81"/>
    </location>
</feature>
<proteinExistence type="predicted"/>
<reference evidence="3" key="1">
    <citation type="submission" date="2017-11" db="EMBL/GenBank/DDBJ databases">
        <authorList>
            <person name="Han C.G."/>
        </authorList>
    </citation>
    <scope>NUCLEOTIDE SEQUENCE</scope>
</reference>
<geneLocation type="mitochondrion" evidence="3"/>
<dbReference type="EMBL" id="MG543071">
    <property type="protein sequence ID" value="AVE15082.1"/>
    <property type="molecule type" value="Genomic_DNA"/>
</dbReference>
<keyword evidence="2" id="KW-0812">Transmembrane</keyword>
<organism evidence="3">
    <name type="scientific">Pseudocercospora mori</name>
    <dbReference type="NCBI Taxonomy" id="1341201"/>
    <lineage>
        <taxon>Eukaryota</taxon>
        <taxon>Fungi</taxon>
        <taxon>Dikarya</taxon>
        <taxon>Ascomycota</taxon>
        <taxon>Pezizomycotina</taxon>
        <taxon>Dothideomycetes</taxon>
        <taxon>Dothideomycetidae</taxon>
        <taxon>Mycosphaerellales</taxon>
        <taxon>Mycosphaerellaceae</taxon>
        <taxon>Pseudocercospora</taxon>
    </lineage>
</organism>
<protein>
    <submittedName>
        <fullName evidence="3">Uncharacterized protein</fullName>
    </submittedName>
</protein>
<keyword evidence="2" id="KW-1133">Transmembrane helix</keyword>
<evidence type="ECO:0000256" key="2">
    <source>
        <dbReference type="SAM" id="Phobius"/>
    </source>
</evidence>
<accession>A0A2L1K2L9</accession>
<feature type="compositionally biased region" description="Low complexity" evidence="1">
    <location>
        <begin position="263"/>
        <end position="272"/>
    </location>
</feature>
<evidence type="ECO:0000313" key="3">
    <source>
        <dbReference type="EMBL" id="AVE15082.1"/>
    </source>
</evidence>
<name>A0A2L1K2L9_9PEZI</name>
<feature type="region of interest" description="Disordered" evidence="1">
    <location>
        <begin position="132"/>
        <end position="177"/>
    </location>
</feature>
<keyword evidence="3" id="KW-0496">Mitochondrion</keyword>
<keyword evidence="2" id="KW-0472">Membrane</keyword>
<evidence type="ECO:0000256" key="1">
    <source>
        <dbReference type="SAM" id="MobiDB-lite"/>
    </source>
</evidence>
<feature type="transmembrane region" description="Helical" evidence="2">
    <location>
        <begin position="37"/>
        <end position="56"/>
    </location>
</feature>
<dbReference type="AlphaFoldDB" id="A0A2L1K2L9"/>
<feature type="compositionally biased region" description="Polar residues" evidence="1">
    <location>
        <begin position="160"/>
        <end position="177"/>
    </location>
</feature>
<feature type="transmembrane region" description="Helical" evidence="2">
    <location>
        <begin position="93"/>
        <end position="114"/>
    </location>
</feature>
<dbReference type="RefSeq" id="YP_009469572.1">
    <property type="nucleotide sequence ID" value="NC_037198.1"/>
</dbReference>